<dbReference type="InterPro" id="IPR036638">
    <property type="entry name" value="HLH_DNA-bd_sf"/>
</dbReference>
<protein>
    <submittedName>
        <fullName evidence="1">Aspartyl-phosphate phosphatase Spo0E family protein</fullName>
    </submittedName>
</protein>
<dbReference type="SUPFAM" id="SSF140500">
    <property type="entry name" value="BAS1536-like"/>
    <property type="match status" value="1"/>
</dbReference>
<name>A0ABW3TW65_9BACL</name>
<reference evidence="2" key="1">
    <citation type="journal article" date="2019" name="Int. J. Syst. Evol. Microbiol.">
        <title>The Global Catalogue of Microorganisms (GCM) 10K type strain sequencing project: providing services to taxonomists for standard genome sequencing and annotation.</title>
        <authorList>
            <consortium name="The Broad Institute Genomics Platform"/>
            <consortium name="The Broad Institute Genome Sequencing Center for Infectious Disease"/>
            <person name="Wu L."/>
            <person name="Ma J."/>
        </authorList>
    </citation>
    <scope>NUCLEOTIDE SEQUENCE [LARGE SCALE GENOMIC DNA]</scope>
    <source>
        <strain evidence="2">CCUG 53915</strain>
    </source>
</reference>
<dbReference type="RefSeq" id="WP_336822564.1">
    <property type="nucleotide sequence ID" value="NZ_JBHTLT010000016.1"/>
</dbReference>
<comment type="caution">
    <text evidence="1">The sequence shown here is derived from an EMBL/GenBank/DDBJ whole genome shotgun (WGS) entry which is preliminary data.</text>
</comment>
<proteinExistence type="predicted"/>
<dbReference type="Gene3D" id="4.10.280.10">
    <property type="entry name" value="Helix-loop-helix DNA-binding domain"/>
    <property type="match status" value="1"/>
</dbReference>
<dbReference type="Proteomes" id="UP001597231">
    <property type="component" value="Unassembled WGS sequence"/>
</dbReference>
<dbReference type="EMBL" id="JBHTLT010000016">
    <property type="protein sequence ID" value="MFD1204249.1"/>
    <property type="molecule type" value="Genomic_DNA"/>
</dbReference>
<evidence type="ECO:0000313" key="2">
    <source>
        <dbReference type="Proteomes" id="UP001597231"/>
    </source>
</evidence>
<dbReference type="InterPro" id="IPR037208">
    <property type="entry name" value="Spo0E-like_sf"/>
</dbReference>
<dbReference type="Pfam" id="PF09388">
    <property type="entry name" value="SpoOE-like"/>
    <property type="match status" value="1"/>
</dbReference>
<gene>
    <name evidence="1" type="ORF">ACFQ38_03750</name>
</gene>
<keyword evidence="2" id="KW-1185">Reference proteome</keyword>
<dbReference type="InterPro" id="IPR018540">
    <property type="entry name" value="Spo0E-like"/>
</dbReference>
<accession>A0ABW3TW65</accession>
<organism evidence="1 2">
    <name type="scientific">Sporosarcina contaminans</name>
    <dbReference type="NCBI Taxonomy" id="633403"/>
    <lineage>
        <taxon>Bacteria</taxon>
        <taxon>Bacillati</taxon>
        <taxon>Bacillota</taxon>
        <taxon>Bacilli</taxon>
        <taxon>Bacillales</taxon>
        <taxon>Caryophanaceae</taxon>
        <taxon>Sporosarcina</taxon>
    </lineage>
</organism>
<evidence type="ECO:0000313" key="1">
    <source>
        <dbReference type="EMBL" id="MFD1204249.1"/>
    </source>
</evidence>
<sequence length="53" mass="6158">MKKLLEKHLLSVRINVKRTEMVKKAKSFGFTHPTVVSCSQELDLLLNRYQDIA</sequence>